<feature type="domain" description="RRM" evidence="9">
    <location>
        <begin position="1111"/>
        <end position="1188"/>
    </location>
</feature>
<dbReference type="AlphaFoldDB" id="A0A922HQV0"/>
<evidence type="ECO:0000256" key="3">
    <source>
        <dbReference type="ARBA" id="ARBA00022448"/>
    </source>
</evidence>
<evidence type="ECO:0000313" key="11">
    <source>
        <dbReference type="Proteomes" id="UP000790347"/>
    </source>
</evidence>
<sequence>MIEKKRFYNTSYLISKNKITVAKPCKFSLVRDHPLSVMLLDSETDSSLINGQNGDKKSLGKTNSIETKLVTTTWNGLDPLSAAISSSAEDENSIVNEDESVLKFGKEKNVYIGSDFNHWQSFRTKILNKFNTADKLTIRSSFQFDKGTLSTPNVSQKVRTRLEQLDEMEEGSINEMHDLSQQEYIKRIEEMNVAIKNAWESDQRVKALKIVIQCTKQLSSINVMHFYPSKFVLITDILDNFGELVYDRIEKKIHNQIEDAKETCLNWFYKISSIRELLPRFYIECSVLQIYSFLITRENQREEYERILLRLTRMTRGIGDPLVSIYCRVYLCRIVIKLFPESKKIFLQNIYDIIDNVDQLTCHYVRDSLMAQNIEYPLYYSLFHPAMDWIFNCLFYKGSNYDNILKYFRNKIEFFKNTSCSAFVLSSMIMSFPPSFIAQNLANLVTLIKNIYHNNQIEDQRSKGCDYPKYLLVKNIGESLVHEDDFIEKYSVDKNLLFVDLWTLCRNVEQPRKEFLSCLETWSEIIAKYSSVEHINKLLGEIIQNITANNREPYDNVQQLLHILQKIIMNGSKRIGYEQFFSMNNLLPFLDLFKKEAIKIDAYKLIVSSYNKNCSVIDDSRMNDAPDPVILNAMTYLCKLIHDSIDSLTLEDEKRQISTLIIGFIRRVSYKQQQDLEARLNFYIESRANFSNLDPVLSFIVHQVNTLAMDAYRFVNGRHTKKTISFVNACMAFSYITIPSMYDIFLRLQLYLSSSHVALVNGCLPQTDAFIKFTITLIRQLPPYSESFDGKLYSNDEFLHSYSSQLLSTLIVVPDNPELGILYLFKGLYNVLKEFRFESNSNYKLLIWMNMAKYLATCIQDNYPYHVDRLDSNDSLYAQDEEFIKEVETYFDIIFQESLDMFKKFQHDFNVKQQCNIALDFINLIINFGNIQKMSHVINQLWKWTCKTLAKHNFHCFDHKMVFPMVFCHNRSVPSSLPLAYNSPSGEYRKQCTAPKCPENESKIFLSFSIIQSIIMSERIDMSLDDIIKRDRISTGRRGRGGAKGGRGARASGIRGGGGGRKSGNIRKIGAKARQMKAGGGGGLKRTKMTIARKLPDKWQHDKFVAEIKSATLMISNLDYGVSDQDIRELFSEFGQLKKAAVHYDSSGRSLGKAEVIFFKINDSIRAMKKYNGVPLDGRPMQIQPVVTTTAKTNIASRIGNPDNIASGGGNNARGIGRGGPVRTVGRRGRGGRIGQRAGTQRGQRKVPTAAELDADLDAYANKKIDNKKSL</sequence>
<reference evidence="10" key="1">
    <citation type="submission" date="2013-05" db="EMBL/GenBank/DDBJ databases">
        <authorList>
            <person name="Yim A.K.Y."/>
            <person name="Chan T.F."/>
            <person name="Ji K.M."/>
            <person name="Liu X.Y."/>
            <person name="Zhou J.W."/>
            <person name="Li R.Q."/>
            <person name="Yang K.Y."/>
            <person name="Li J."/>
            <person name="Li M."/>
            <person name="Law P.T.W."/>
            <person name="Wu Y.L."/>
            <person name="Cai Z.L."/>
            <person name="Qin H."/>
            <person name="Bao Y."/>
            <person name="Leung R.K.K."/>
            <person name="Ng P.K.S."/>
            <person name="Zou J."/>
            <person name="Zhong X.J."/>
            <person name="Ran P.X."/>
            <person name="Zhong N.S."/>
            <person name="Liu Z.G."/>
            <person name="Tsui S.K.W."/>
        </authorList>
    </citation>
    <scope>NUCLEOTIDE SEQUENCE</scope>
    <source>
        <strain evidence="10">Derf</strain>
        <tissue evidence="10">Whole organism</tissue>
    </source>
</reference>
<feature type="compositionally biased region" description="Gly residues" evidence="8">
    <location>
        <begin position="1042"/>
        <end position="1062"/>
    </location>
</feature>
<dbReference type="SUPFAM" id="SSF54928">
    <property type="entry name" value="RNA-binding domain, RBD"/>
    <property type="match status" value="1"/>
</dbReference>
<evidence type="ECO:0000259" key="9">
    <source>
        <dbReference type="PROSITE" id="PS50102"/>
    </source>
</evidence>
<organism evidence="10 11">
    <name type="scientific">Dermatophagoides farinae</name>
    <name type="common">American house dust mite</name>
    <dbReference type="NCBI Taxonomy" id="6954"/>
    <lineage>
        <taxon>Eukaryota</taxon>
        <taxon>Metazoa</taxon>
        <taxon>Ecdysozoa</taxon>
        <taxon>Arthropoda</taxon>
        <taxon>Chelicerata</taxon>
        <taxon>Arachnida</taxon>
        <taxon>Acari</taxon>
        <taxon>Acariformes</taxon>
        <taxon>Sarcoptiformes</taxon>
        <taxon>Astigmata</taxon>
        <taxon>Psoroptidia</taxon>
        <taxon>Analgoidea</taxon>
        <taxon>Pyroglyphidae</taxon>
        <taxon>Dermatophagoidinae</taxon>
        <taxon>Dermatophagoides</taxon>
    </lineage>
</organism>
<dbReference type="InterPro" id="IPR025715">
    <property type="entry name" value="FoP_C"/>
</dbReference>
<dbReference type="GO" id="GO:0003723">
    <property type="term" value="F:RNA binding"/>
    <property type="evidence" value="ECO:0007669"/>
    <property type="project" value="UniProtKB-UniRule"/>
</dbReference>
<evidence type="ECO:0000256" key="8">
    <source>
        <dbReference type="SAM" id="MobiDB-lite"/>
    </source>
</evidence>
<dbReference type="CDD" id="cd12680">
    <property type="entry name" value="RRM_THOC4"/>
    <property type="match status" value="1"/>
</dbReference>
<feature type="region of interest" description="Disordered" evidence="8">
    <location>
        <begin position="1200"/>
        <end position="1251"/>
    </location>
</feature>
<comment type="similarity">
    <text evidence="2">Belongs to the VPS35L family.</text>
</comment>
<dbReference type="Pfam" id="PF13865">
    <property type="entry name" value="FoP_duplication"/>
    <property type="match status" value="1"/>
</dbReference>
<dbReference type="InterPro" id="IPR012677">
    <property type="entry name" value="Nucleotide-bd_a/b_plait_sf"/>
</dbReference>
<keyword evidence="3" id="KW-0813">Transport</keyword>
<feature type="region of interest" description="Disordered" evidence="8">
    <location>
        <begin position="1035"/>
        <end position="1065"/>
    </location>
</feature>
<name>A0A922HQV0_DERFA</name>
<dbReference type="GO" id="GO:0005768">
    <property type="term" value="C:endosome"/>
    <property type="evidence" value="ECO:0007669"/>
    <property type="project" value="UniProtKB-SubCell"/>
</dbReference>
<comment type="caution">
    <text evidence="10">The sequence shown here is derived from an EMBL/GenBank/DDBJ whole genome shotgun (WGS) entry which is preliminary data.</text>
</comment>
<evidence type="ECO:0000256" key="5">
    <source>
        <dbReference type="ARBA" id="ARBA00022884"/>
    </source>
</evidence>
<protein>
    <recommendedName>
        <fullName evidence="9">RRM domain-containing protein</fullName>
    </recommendedName>
</protein>
<gene>
    <name evidence="10" type="ORF">DERF_013271</name>
</gene>
<evidence type="ECO:0000256" key="1">
    <source>
        <dbReference type="ARBA" id="ARBA00004177"/>
    </source>
</evidence>
<evidence type="ECO:0000256" key="4">
    <source>
        <dbReference type="ARBA" id="ARBA00022753"/>
    </source>
</evidence>
<dbReference type="GO" id="GO:0032456">
    <property type="term" value="P:endocytic recycling"/>
    <property type="evidence" value="ECO:0007669"/>
    <property type="project" value="InterPro"/>
</dbReference>
<dbReference type="InterPro" id="IPR029705">
    <property type="entry name" value="VPS35L"/>
</dbReference>
<keyword evidence="5 7" id="KW-0694">RNA-binding</keyword>
<dbReference type="InterPro" id="IPR000504">
    <property type="entry name" value="RRM_dom"/>
</dbReference>
<dbReference type="Pfam" id="PF00076">
    <property type="entry name" value="RRM_1"/>
    <property type="match status" value="1"/>
</dbReference>
<dbReference type="Proteomes" id="UP000790347">
    <property type="component" value="Unassembled WGS sequence"/>
</dbReference>
<feature type="compositionally biased region" description="Gly residues" evidence="8">
    <location>
        <begin position="1207"/>
        <end position="1220"/>
    </location>
</feature>
<keyword evidence="6" id="KW-0653">Protein transport</keyword>
<evidence type="ECO:0000256" key="6">
    <source>
        <dbReference type="ARBA" id="ARBA00022927"/>
    </source>
</evidence>
<dbReference type="GO" id="GO:0015031">
    <property type="term" value="P:protein transport"/>
    <property type="evidence" value="ECO:0007669"/>
    <property type="project" value="UniProtKB-KW"/>
</dbReference>
<keyword evidence="11" id="KW-1185">Reference proteome</keyword>
<evidence type="ECO:0000313" key="10">
    <source>
        <dbReference type="EMBL" id="KAH9497269.1"/>
    </source>
</evidence>
<reference evidence="10" key="2">
    <citation type="journal article" date="2022" name="Res Sq">
        <title>Comparative Genomics Reveals Insights into the Divergent Evolution of Astigmatic Mites and Household Pest Adaptations.</title>
        <authorList>
            <person name="Xiong Q."/>
            <person name="Wan A.T.-Y."/>
            <person name="Liu X.-Y."/>
            <person name="Fung C.S.-H."/>
            <person name="Xiao X."/>
            <person name="Malainual N."/>
            <person name="Hou J."/>
            <person name="Wang L."/>
            <person name="Wang M."/>
            <person name="Yang K."/>
            <person name="Cui Y."/>
            <person name="Leung E."/>
            <person name="Nong W."/>
            <person name="Shin S.-K."/>
            <person name="Au S."/>
            <person name="Jeong K.Y."/>
            <person name="Chew F.T."/>
            <person name="Hui J."/>
            <person name="Leung T.F."/>
            <person name="Tungtrongchitr A."/>
            <person name="Zhong N."/>
            <person name="Liu Z."/>
            <person name="Tsui S."/>
        </authorList>
    </citation>
    <scope>NUCLEOTIDE SEQUENCE</scope>
    <source>
        <strain evidence="10">Derf</strain>
        <tissue evidence="10">Whole organism</tissue>
    </source>
</reference>
<comment type="subcellular location">
    <subcellularLocation>
        <location evidence="1">Endosome</location>
    </subcellularLocation>
</comment>
<accession>A0A922HQV0</accession>
<dbReference type="PANTHER" id="PTHR13673:SF0">
    <property type="entry name" value="VPS35 ENDOSOMAL PROTEIN-SORTING FACTOR-LIKE"/>
    <property type="match status" value="1"/>
</dbReference>
<evidence type="ECO:0000256" key="2">
    <source>
        <dbReference type="ARBA" id="ARBA00010704"/>
    </source>
</evidence>
<dbReference type="SMART" id="SM00360">
    <property type="entry name" value="RRM"/>
    <property type="match status" value="1"/>
</dbReference>
<dbReference type="PROSITE" id="PS50102">
    <property type="entry name" value="RRM"/>
    <property type="match status" value="1"/>
</dbReference>
<proteinExistence type="inferred from homology"/>
<dbReference type="PANTHER" id="PTHR13673">
    <property type="entry name" value="ESOPHAGEAL CANCER ASSOCIATED PROTEIN"/>
    <property type="match status" value="1"/>
</dbReference>
<keyword evidence="4" id="KW-0967">Endosome</keyword>
<dbReference type="Gene3D" id="3.30.70.330">
    <property type="match status" value="1"/>
</dbReference>
<dbReference type="InterPro" id="IPR035979">
    <property type="entry name" value="RBD_domain_sf"/>
</dbReference>
<evidence type="ECO:0000256" key="7">
    <source>
        <dbReference type="PROSITE-ProRule" id="PRU00176"/>
    </source>
</evidence>
<dbReference type="EMBL" id="ASGP02000007">
    <property type="protein sequence ID" value="KAH9497269.1"/>
    <property type="molecule type" value="Genomic_DNA"/>
</dbReference>
<dbReference type="SMART" id="SM01218">
    <property type="entry name" value="FoP_duplication"/>
    <property type="match status" value="1"/>
</dbReference>